<proteinExistence type="predicted"/>
<sequence>MIDVSDVLQRHKQTDIAGDSYERAKSVVLNNPKDGQRSITFNKELVINLADGTTMHTDKDIIVYNAPVTDDERAEVITLYNLEGQVVGDKTAGEIYDLIGLFLNSALLAAEINREA</sequence>
<protein>
    <submittedName>
        <fullName evidence="1">Uncharacterized protein</fullName>
    </submittedName>
</protein>
<name>A0A6N7BZT2_9GAMM</name>
<keyword evidence="2" id="KW-1185">Reference proteome</keyword>
<evidence type="ECO:0000313" key="1">
    <source>
        <dbReference type="EMBL" id="KAF0569195.1"/>
    </source>
</evidence>
<reference evidence="1 2" key="1">
    <citation type="submission" date="2019-09" db="EMBL/GenBank/DDBJ databases">
        <title>Draft genome sequence of Psychrobacter nivimaris LAMA 639, in search for biotechnological relevant genes.</title>
        <authorList>
            <person name="Lima A.O.S."/>
            <person name="Staloch B.E.K."/>
            <person name="Freitas R.C."/>
            <person name="Niero H."/>
            <person name="Silva M.A.C."/>
        </authorList>
    </citation>
    <scope>NUCLEOTIDE SEQUENCE [LARGE SCALE GENOMIC DNA]</scope>
    <source>
        <strain evidence="1 2">LAMA 639</strain>
    </source>
</reference>
<gene>
    <name evidence="1" type="ORF">FQV37_190</name>
</gene>
<dbReference type="EMBL" id="VZIZ01000012">
    <property type="protein sequence ID" value="KAF0569195.1"/>
    <property type="molecule type" value="Genomic_DNA"/>
</dbReference>
<evidence type="ECO:0000313" key="2">
    <source>
        <dbReference type="Proteomes" id="UP000471465"/>
    </source>
</evidence>
<dbReference type="AlphaFoldDB" id="A0A6N7BZT2"/>
<comment type="caution">
    <text evidence="1">The sequence shown here is derived from an EMBL/GenBank/DDBJ whole genome shotgun (WGS) entry which is preliminary data.</text>
</comment>
<organism evidence="1 2">
    <name type="scientific">Psychrobacter nivimaris</name>
    <dbReference type="NCBI Taxonomy" id="281738"/>
    <lineage>
        <taxon>Bacteria</taxon>
        <taxon>Pseudomonadati</taxon>
        <taxon>Pseudomonadota</taxon>
        <taxon>Gammaproteobacteria</taxon>
        <taxon>Moraxellales</taxon>
        <taxon>Moraxellaceae</taxon>
        <taxon>Psychrobacter</taxon>
    </lineage>
</organism>
<dbReference type="RefSeq" id="WP_160021542.1">
    <property type="nucleotide sequence ID" value="NZ_VZIZ01000012.1"/>
</dbReference>
<dbReference type="Proteomes" id="UP000471465">
    <property type="component" value="Unassembled WGS sequence"/>
</dbReference>
<accession>A0A6N7BZT2</accession>